<dbReference type="OrthoDB" id="889336at2759"/>
<evidence type="ECO:0000256" key="7">
    <source>
        <dbReference type="ARBA" id="ARBA00023136"/>
    </source>
</evidence>
<dbReference type="EMBL" id="JABAYA010000074">
    <property type="protein sequence ID" value="KAF7726647.1"/>
    <property type="molecule type" value="Genomic_DNA"/>
</dbReference>
<evidence type="ECO:0000256" key="4">
    <source>
        <dbReference type="ARBA" id="ARBA00022989"/>
    </source>
</evidence>
<feature type="region of interest" description="Disordered" evidence="9">
    <location>
        <begin position="235"/>
        <end position="255"/>
    </location>
</feature>
<evidence type="ECO:0000256" key="2">
    <source>
        <dbReference type="ARBA" id="ARBA00004370"/>
    </source>
</evidence>
<proteinExistence type="predicted"/>
<dbReference type="InterPro" id="IPR024461">
    <property type="entry name" value="CCDC90-like"/>
</dbReference>
<evidence type="ECO:0000256" key="10">
    <source>
        <dbReference type="SAM" id="Phobius"/>
    </source>
</evidence>
<accession>A0A8H7BT90</accession>
<dbReference type="PANTHER" id="PTHR14360">
    <property type="entry name" value="PROTEIN FMP32, MITOCHONDRIAL"/>
    <property type="match status" value="1"/>
</dbReference>
<dbReference type="GO" id="GO:0005739">
    <property type="term" value="C:mitochondrion"/>
    <property type="evidence" value="ECO:0007669"/>
    <property type="project" value="UniProtKB-SubCell"/>
</dbReference>
<keyword evidence="3 10" id="KW-0812">Transmembrane</keyword>
<gene>
    <name evidence="11" type="ORF">EC973_008520</name>
</gene>
<evidence type="ECO:0008006" key="13">
    <source>
        <dbReference type="Google" id="ProtNLM"/>
    </source>
</evidence>
<dbReference type="AlphaFoldDB" id="A0A8H7BT90"/>
<keyword evidence="4 10" id="KW-1133">Transmembrane helix</keyword>
<dbReference type="Proteomes" id="UP000605846">
    <property type="component" value="Unassembled WGS sequence"/>
</dbReference>
<evidence type="ECO:0000256" key="9">
    <source>
        <dbReference type="SAM" id="MobiDB-lite"/>
    </source>
</evidence>
<keyword evidence="12" id="KW-1185">Reference proteome</keyword>
<keyword evidence="6" id="KW-0496">Mitochondrion</keyword>
<evidence type="ECO:0000256" key="5">
    <source>
        <dbReference type="ARBA" id="ARBA00023054"/>
    </source>
</evidence>
<keyword evidence="7 10" id="KW-0472">Membrane</keyword>
<feature type="transmembrane region" description="Helical" evidence="10">
    <location>
        <begin position="179"/>
        <end position="200"/>
    </location>
</feature>
<dbReference type="GO" id="GO:0016020">
    <property type="term" value="C:membrane"/>
    <property type="evidence" value="ECO:0007669"/>
    <property type="project" value="UniProtKB-SubCell"/>
</dbReference>
<dbReference type="PANTHER" id="PTHR14360:SF1">
    <property type="entry name" value="PROTEIN FMP32, MITOCHONDRIAL"/>
    <property type="match status" value="1"/>
</dbReference>
<protein>
    <recommendedName>
        <fullName evidence="13">DUF1640-domain-containing protein</fullName>
    </recommendedName>
</protein>
<name>A0A8H7BT90_9FUNG</name>
<evidence type="ECO:0000256" key="8">
    <source>
        <dbReference type="SAM" id="Coils"/>
    </source>
</evidence>
<evidence type="ECO:0000256" key="3">
    <source>
        <dbReference type="ARBA" id="ARBA00022692"/>
    </source>
</evidence>
<comment type="caution">
    <text evidence="11">The sequence shown here is derived from an EMBL/GenBank/DDBJ whole genome shotgun (WGS) entry which is preliminary data.</text>
</comment>
<dbReference type="Pfam" id="PF07798">
    <property type="entry name" value="CCDC90-like"/>
    <property type="match status" value="1"/>
</dbReference>
<feature type="coiled-coil region" evidence="8">
    <location>
        <begin position="151"/>
        <end position="178"/>
    </location>
</feature>
<evidence type="ECO:0000313" key="12">
    <source>
        <dbReference type="Proteomes" id="UP000605846"/>
    </source>
</evidence>
<comment type="subcellular location">
    <subcellularLocation>
        <location evidence="2">Membrane</location>
    </subcellularLocation>
    <subcellularLocation>
        <location evidence="1">Mitochondrion</location>
    </subcellularLocation>
</comment>
<organism evidence="11 12">
    <name type="scientific">Apophysomyces ossiformis</name>
    <dbReference type="NCBI Taxonomy" id="679940"/>
    <lineage>
        <taxon>Eukaryota</taxon>
        <taxon>Fungi</taxon>
        <taxon>Fungi incertae sedis</taxon>
        <taxon>Mucoromycota</taxon>
        <taxon>Mucoromycotina</taxon>
        <taxon>Mucoromycetes</taxon>
        <taxon>Mucorales</taxon>
        <taxon>Mucorineae</taxon>
        <taxon>Mucoraceae</taxon>
        <taxon>Apophysomyces</taxon>
    </lineage>
</organism>
<dbReference type="GO" id="GO:0033617">
    <property type="term" value="P:mitochondrial respiratory chain complex IV assembly"/>
    <property type="evidence" value="ECO:0007669"/>
    <property type="project" value="TreeGrafter"/>
</dbReference>
<sequence>MPHTLRLIRKDEPMPSVERIRRSMPYFDADRFAKLLEKEGFSSKQARAVITALDDVVDECTINVTNSLVSKADQNKTINQYKTDFSKLKSEIQQMERRDVEEAKSANERLKGEIEKLRKTLQEEIVRSQAGVRLDLNLEKGRIRDETIEQHDRLKKTDEKIESEIQALKEQMKGIKLQILQYMIGTITGAGTLVLAMNVANDNKVHDRSKPTVAKKRNSLLQWMARVVEFIDKGKTDAVKNPPPPPRVNDRQVYT</sequence>
<keyword evidence="5 8" id="KW-0175">Coiled coil</keyword>
<evidence type="ECO:0000256" key="6">
    <source>
        <dbReference type="ARBA" id="ARBA00023128"/>
    </source>
</evidence>
<evidence type="ECO:0000313" key="11">
    <source>
        <dbReference type="EMBL" id="KAF7726647.1"/>
    </source>
</evidence>
<feature type="coiled-coil region" evidence="8">
    <location>
        <begin position="78"/>
        <end position="127"/>
    </location>
</feature>
<reference evidence="11" key="1">
    <citation type="submission" date="2020-01" db="EMBL/GenBank/DDBJ databases">
        <title>Genome Sequencing of Three Apophysomyces-Like Fungal Strains Confirms a Novel Fungal Genus in the Mucoromycota with divergent Burkholderia-like Endosymbiotic Bacteria.</title>
        <authorList>
            <person name="Stajich J.E."/>
            <person name="Macias A.M."/>
            <person name="Carter-House D."/>
            <person name="Lovett B."/>
            <person name="Kasson L.R."/>
            <person name="Berry K."/>
            <person name="Grigoriev I."/>
            <person name="Chang Y."/>
            <person name="Spatafora J."/>
            <person name="Kasson M.T."/>
        </authorList>
    </citation>
    <scope>NUCLEOTIDE SEQUENCE</scope>
    <source>
        <strain evidence="11">NRRL A-21654</strain>
    </source>
</reference>
<evidence type="ECO:0000256" key="1">
    <source>
        <dbReference type="ARBA" id="ARBA00004173"/>
    </source>
</evidence>
<dbReference type="Gene3D" id="1.20.5.340">
    <property type="match status" value="1"/>
</dbReference>